<gene>
    <name evidence="1" type="ORF">DCF19_02185</name>
</gene>
<accession>A0A2W4WN16</accession>
<reference evidence="1 2" key="2">
    <citation type="submission" date="2018-06" db="EMBL/GenBank/DDBJ databases">
        <title>Metagenomic assembly of (sub)arctic Cyanobacteria and their associated microbiome from non-axenic cultures.</title>
        <authorList>
            <person name="Baurain D."/>
        </authorList>
    </citation>
    <scope>NUCLEOTIDE SEQUENCE [LARGE SCALE GENOMIC DNA]</scope>
    <source>
        <strain evidence="1">ULC066bin1</strain>
    </source>
</reference>
<evidence type="ECO:0000313" key="2">
    <source>
        <dbReference type="Proteomes" id="UP000249467"/>
    </source>
</evidence>
<evidence type="ECO:0000313" key="1">
    <source>
        <dbReference type="EMBL" id="PZO44577.1"/>
    </source>
</evidence>
<reference evidence="1 2" key="1">
    <citation type="submission" date="2018-04" db="EMBL/GenBank/DDBJ databases">
        <authorList>
            <person name="Go L.Y."/>
            <person name="Mitchell J.A."/>
        </authorList>
    </citation>
    <scope>NUCLEOTIDE SEQUENCE [LARGE SCALE GENOMIC DNA]</scope>
    <source>
        <strain evidence="1">ULC066bin1</strain>
    </source>
</reference>
<proteinExistence type="predicted"/>
<protein>
    <submittedName>
        <fullName evidence="1">Uncharacterized protein</fullName>
    </submittedName>
</protein>
<dbReference type="Proteomes" id="UP000249467">
    <property type="component" value="Unassembled WGS sequence"/>
</dbReference>
<organism evidence="1 2">
    <name type="scientific">Pseudanabaena frigida</name>
    <dbReference type="NCBI Taxonomy" id="945775"/>
    <lineage>
        <taxon>Bacteria</taxon>
        <taxon>Bacillati</taxon>
        <taxon>Cyanobacteriota</taxon>
        <taxon>Cyanophyceae</taxon>
        <taxon>Pseudanabaenales</taxon>
        <taxon>Pseudanabaenaceae</taxon>
        <taxon>Pseudanabaena</taxon>
    </lineage>
</organism>
<dbReference type="EMBL" id="QBML01000002">
    <property type="protein sequence ID" value="PZO44577.1"/>
    <property type="molecule type" value="Genomic_DNA"/>
</dbReference>
<dbReference type="AlphaFoldDB" id="A0A2W4WN16"/>
<sequence length="76" mass="8545">MDRNINKKISSLLKRVLKIEQSLGIASEACSCFVSLSSTNPPPCDPRECPQIKSLVDLLSKLRQQINELEMQTENN</sequence>
<comment type="caution">
    <text evidence="1">The sequence shown here is derived from an EMBL/GenBank/DDBJ whole genome shotgun (WGS) entry which is preliminary data.</text>
</comment>
<name>A0A2W4WN16_9CYAN</name>